<reference evidence="2 3" key="1">
    <citation type="submission" date="2018-11" db="EMBL/GenBank/DDBJ databases">
        <title>The draft genome sequence of Amphritea balenae JAMM 1525T.</title>
        <authorList>
            <person name="Fang Z."/>
            <person name="Zhang Y."/>
            <person name="Han X."/>
        </authorList>
    </citation>
    <scope>NUCLEOTIDE SEQUENCE [LARGE SCALE GENOMIC DNA]</scope>
    <source>
        <strain evidence="2 3">JAMM 1525</strain>
    </source>
</reference>
<evidence type="ECO:0000313" key="2">
    <source>
        <dbReference type="EMBL" id="RRC99633.1"/>
    </source>
</evidence>
<evidence type="ECO:0000313" key="3">
    <source>
        <dbReference type="Proteomes" id="UP000267535"/>
    </source>
</evidence>
<dbReference type="SUPFAM" id="SSF51735">
    <property type="entry name" value="NAD(P)-binding Rossmann-fold domains"/>
    <property type="match status" value="1"/>
</dbReference>
<dbReference type="OrthoDB" id="9804695at2"/>
<protein>
    <submittedName>
        <fullName evidence="2">CoA-binding protein</fullName>
    </submittedName>
</protein>
<sequence length="131" mass="14296">METIRRVLETSKTIAMVGASPKSHRASNQVMHFLLSKGYNVIPVNPMKIGETIHGREVVASLADIKEPIDMVDIFRNSAEAGDVVDEAIQVNAKAVWMQLGVINEMAAEKAEAAGLEVVMDRCPAIEIPRL</sequence>
<dbReference type="RefSeq" id="WP_124925823.1">
    <property type="nucleotide sequence ID" value="NZ_BMOH01000006.1"/>
</dbReference>
<name>A0A3P1SR54_9GAMM</name>
<dbReference type="InterPro" id="IPR036291">
    <property type="entry name" value="NAD(P)-bd_dom_sf"/>
</dbReference>
<organism evidence="2 3">
    <name type="scientific">Amphritea balenae</name>
    <dbReference type="NCBI Taxonomy" id="452629"/>
    <lineage>
        <taxon>Bacteria</taxon>
        <taxon>Pseudomonadati</taxon>
        <taxon>Pseudomonadota</taxon>
        <taxon>Gammaproteobacteria</taxon>
        <taxon>Oceanospirillales</taxon>
        <taxon>Oceanospirillaceae</taxon>
        <taxon>Amphritea</taxon>
    </lineage>
</organism>
<dbReference type="Pfam" id="PF13380">
    <property type="entry name" value="CoA_binding_2"/>
    <property type="match status" value="1"/>
</dbReference>
<proteinExistence type="predicted"/>
<accession>A0A3P1SR54</accession>
<dbReference type="Proteomes" id="UP000267535">
    <property type="component" value="Unassembled WGS sequence"/>
</dbReference>
<dbReference type="SMART" id="SM00881">
    <property type="entry name" value="CoA_binding"/>
    <property type="match status" value="1"/>
</dbReference>
<feature type="domain" description="CoA-binding" evidence="1">
    <location>
        <begin position="8"/>
        <end position="102"/>
    </location>
</feature>
<dbReference type="Gene3D" id="3.40.50.720">
    <property type="entry name" value="NAD(P)-binding Rossmann-like Domain"/>
    <property type="match status" value="1"/>
</dbReference>
<evidence type="ECO:0000259" key="1">
    <source>
        <dbReference type="SMART" id="SM00881"/>
    </source>
</evidence>
<dbReference type="EMBL" id="RQXV01000004">
    <property type="protein sequence ID" value="RRC99633.1"/>
    <property type="molecule type" value="Genomic_DNA"/>
</dbReference>
<gene>
    <name evidence="2" type="ORF">EHS89_09035</name>
</gene>
<comment type="caution">
    <text evidence="2">The sequence shown here is derived from an EMBL/GenBank/DDBJ whole genome shotgun (WGS) entry which is preliminary data.</text>
</comment>
<dbReference type="InterPro" id="IPR003781">
    <property type="entry name" value="CoA-bd"/>
</dbReference>
<dbReference type="AlphaFoldDB" id="A0A3P1SR54"/>
<dbReference type="PANTHER" id="PTHR33303">
    <property type="entry name" value="CYTOPLASMIC PROTEIN-RELATED"/>
    <property type="match status" value="1"/>
</dbReference>
<keyword evidence="3" id="KW-1185">Reference proteome</keyword>
<dbReference type="PANTHER" id="PTHR33303:SF2">
    <property type="entry name" value="COA-BINDING DOMAIN-CONTAINING PROTEIN"/>
    <property type="match status" value="1"/>
</dbReference>